<dbReference type="Gene3D" id="3.30.70.270">
    <property type="match status" value="1"/>
</dbReference>
<dbReference type="CDD" id="cd01949">
    <property type="entry name" value="GGDEF"/>
    <property type="match status" value="1"/>
</dbReference>
<dbReference type="PANTHER" id="PTHR45138">
    <property type="entry name" value="REGULATORY COMPONENTS OF SENSORY TRANSDUCTION SYSTEM"/>
    <property type="match status" value="1"/>
</dbReference>
<dbReference type="SUPFAM" id="SSF55073">
    <property type="entry name" value="Nucleotide cyclase"/>
    <property type="match status" value="1"/>
</dbReference>
<feature type="transmembrane region" description="Helical" evidence="1">
    <location>
        <begin position="136"/>
        <end position="157"/>
    </location>
</feature>
<dbReference type="AlphaFoldDB" id="A0A433Y8J7"/>
<dbReference type="GO" id="GO:0043709">
    <property type="term" value="P:cell adhesion involved in single-species biofilm formation"/>
    <property type="evidence" value="ECO:0007669"/>
    <property type="project" value="TreeGrafter"/>
</dbReference>
<feature type="transmembrane region" description="Helical" evidence="1">
    <location>
        <begin position="65"/>
        <end position="86"/>
    </location>
</feature>
<evidence type="ECO:0000256" key="1">
    <source>
        <dbReference type="SAM" id="Phobius"/>
    </source>
</evidence>
<dbReference type="InterPro" id="IPR043128">
    <property type="entry name" value="Rev_trsase/Diguanyl_cyclase"/>
</dbReference>
<accession>A0A433Y8J7</accession>
<feature type="transmembrane region" description="Helical" evidence="1">
    <location>
        <begin position="6"/>
        <end position="28"/>
    </location>
</feature>
<evidence type="ECO:0000259" key="2">
    <source>
        <dbReference type="PROSITE" id="PS50887"/>
    </source>
</evidence>
<feature type="transmembrane region" description="Helical" evidence="1">
    <location>
        <begin position="178"/>
        <end position="196"/>
    </location>
</feature>
<reference evidence="3 4" key="1">
    <citation type="submission" date="2018-12" db="EMBL/GenBank/DDBJ databases">
        <authorList>
            <person name="Sun L."/>
            <person name="Chen Z."/>
        </authorList>
    </citation>
    <scope>NUCLEOTIDE SEQUENCE [LARGE SCALE GENOMIC DNA]</scope>
    <source>
        <strain evidence="3 4">DSM 15890</strain>
    </source>
</reference>
<feature type="domain" description="GGDEF" evidence="2">
    <location>
        <begin position="413"/>
        <end position="556"/>
    </location>
</feature>
<keyword evidence="1" id="KW-0472">Membrane</keyword>
<dbReference type="GO" id="GO:1902201">
    <property type="term" value="P:negative regulation of bacterial-type flagellum-dependent cell motility"/>
    <property type="evidence" value="ECO:0007669"/>
    <property type="project" value="TreeGrafter"/>
</dbReference>
<dbReference type="InterPro" id="IPR000160">
    <property type="entry name" value="GGDEF_dom"/>
</dbReference>
<dbReference type="RefSeq" id="WP_127192675.1">
    <property type="nucleotide sequence ID" value="NZ_RZNY01000010.1"/>
</dbReference>
<dbReference type="Pfam" id="PF00990">
    <property type="entry name" value="GGDEF"/>
    <property type="match status" value="1"/>
</dbReference>
<dbReference type="PROSITE" id="PS50887">
    <property type="entry name" value="GGDEF"/>
    <property type="match status" value="1"/>
</dbReference>
<dbReference type="GO" id="GO:0005886">
    <property type="term" value="C:plasma membrane"/>
    <property type="evidence" value="ECO:0007669"/>
    <property type="project" value="TreeGrafter"/>
</dbReference>
<keyword evidence="1" id="KW-0812">Transmembrane</keyword>
<gene>
    <name evidence="3" type="ORF">EJP82_13970</name>
</gene>
<organism evidence="3 4">
    <name type="scientific">Paenibacillus anaericanus</name>
    <dbReference type="NCBI Taxonomy" id="170367"/>
    <lineage>
        <taxon>Bacteria</taxon>
        <taxon>Bacillati</taxon>
        <taxon>Bacillota</taxon>
        <taxon>Bacilli</taxon>
        <taxon>Bacillales</taxon>
        <taxon>Paenibacillaceae</taxon>
        <taxon>Paenibacillus</taxon>
    </lineage>
</organism>
<dbReference type="InterPro" id="IPR031621">
    <property type="entry name" value="HisKA_7TM"/>
</dbReference>
<dbReference type="Gene3D" id="3.30.450.20">
    <property type="entry name" value="PAS domain"/>
    <property type="match status" value="1"/>
</dbReference>
<dbReference type="PANTHER" id="PTHR45138:SF9">
    <property type="entry name" value="DIGUANYLATE CYCLASE DGCM-RELATED"/>
    <property type="match status" value="1"/>
</dbReference>
<dbReference type="Pfam" id="PF16927">
    <property type="entry name" value="HisKA_7TM"/>
    <property type="match status" value="1"/>
</dbReference>
<evidence type="ECO:0000313" key="3">
    <source>
        <dbReference type="EMBL" id="RUT46220.1"/>
    </source>
</evidence>
<name>A0A433Y8J7_9BACL</name>
<feature type="transmembrane region" description="Helical" evidence="1">
    <location>
        <begin position="202"/>
        <end position="222"/>
    </location>
</feature>
<keyword evidence="4" id="KW-1185">Reference proteome</keyword>
<feature type="transmembrane region" description="Helical" evidence="1">
    <location>
        <begin position="35"/>
        <end position="53"/>
    </location>
</feature>
<dbReference type="InterPro" id="IPR050469">
    <property type="entry name" value="Diguanylate_Cyclase"/>
</dbReference>
<keyword evidence="1" id="KW-1133">Transmembrane helix</keyword>
<dbReference type="SMART" id="SM00267">
    <property type="entry name" value="GGDEF"/>
    <property type="match status" value="1"/>
</dbReference>
<dbReference type="GO" id="GO:0052621">
    <property type="term" value="F:diguanylate cyclase activity"/>
    <property type="evidence" value="ECO:0007669"/>
    <property type="project" value="TreeGrafter"/>
</dbReference>
<evidence type="ECO:0000313" key="4">
    <source>
        <dbReference type="Proteomes" id="UP000279446"/>
    </source>
</evidence>
<proteinExistence type="predicted"/>
<dbReference type="FunFam" id="3.30.70.270:FF:000001">
    <property type="entry name" value="Diguanylate cyclase domain protein"/>
    <property type="match status" value="1"/>
</dbReference>
<dbReference type="Proteomes" id="UP000279446">
    <property type="component" value="Unassembled WGS sequence"/>
</dbReference>
<dbReference type="OrthoDB" id="9759607at2"/>
<dbReference type="EMBL" id="RZNY01000010">
    <property type="protein sequence ID" value="RUT46220.1"/>
    <property type="molecule type" value="Genomic_DNA"/>
</dbReference>
<dbReference type="NCBIfam" id="TIGR00254">
    <property type="entry name" value="GGDEF"/>
    <property type="match status" value="1"/>
</dbReference>
<feature type="transmembrane region" description="Helical" evidence="1">
    <location>
        <begin position="98"/>
        <end position="116"/>
    </location>
</feature>
<dbReference type="InterPro" id="IPR029787">
    <property type="entry name" value="Nucleotide_cyclase"/>
</dbReference>
<comment type="caution">
    <text evidence="3">The sequence shown here is derived from an EMBL/GenBank/DDBJ whole genome shotgun (WGS) entry which is preliminary data.</text>
</comment>
<sequence>MLGPMVWIDLIVFFLLFALFIYVFASVTITNLHKVYLAFHFSMMLWPFCQFVIKTTDNAQLQLFYVQFAFINMTLLAVGWLLFTLFLTGHSKFLTRKISLMIYVPVILVTLVAIFNPKSMFVQPVDGGYVQRAYGPLFWCIASIFIGYLIVSLYFMYLALKSEKSSRIKKPVIQMRKGILVMTAFIFLDIFLNVVPPLPLPVIPGLTSLGILLSACFFVIAIRRYKVFDIVTIAHQDIIDTLILGILVLDDNETVVETNQSMSPYINLQLGDRFEIGTILTQEDADSEVRLFLQSYRERPRERAEIEVKFNIIDHRHIKIHVAPIMVSNIMVGRILTFQDTSELHRLIDETNFQNEILQVRNQSLIGIQHELFQTNQKLEQMAITDSLTGCYNRHYLTQRLEHEVMMNMKYQLPFALFLLDIDFFKSVNDNYGHLVGDDVLCNTVEAINQTLRKSDILARYGGEEFIIYLPNTDQAQANIIAERVKFAVESNKVTIKNVAFPLSITVSMGFLSIHEFLKEPSNNPKTILNELFESVDKALYQAKSEGRNRIVSIVG</sequence>
<protein>
    <submittedName>
        <fullName evidence="3">Diguanylate cyclase</fullName>
    </submittedName>
</protein>